<feature type="binding site" evidence="4">
    <location>
        <begin position="139"/>
        <end position="147"/>
    </location>
    <ligand>
        <name>ATP</name>
        <dbReference type="ChEBI" id="CHEBI:30616"/>
    </ligand>
</feature>
<dbReference type="AlphaFoldDB" id="A0A9D9ENV3"/>
<dbReference type="InterPro" id="IPR024185">
    <property type="entry name" value="FTHF_cligase-like_sf"/>
</dbReference>
<dbReference type="EC" id="6.3.3.2" evidence="5"/>
<gene>
    <name evidence="6" type="ORF">IAA96_07420</name>
</gene>
<dbReference type="InterPro" id="IPR002698">
    <property type="entry name" value="FTHF_cligase"/>
</dbReference>
<keyword evidence="6" id="KW-0436">Ligase</keyword>
<dbReference type="EMBL" id="JADIMS010000139">
    <property type="protein sequence ID" value="MBO8450919.1"/>
    <property type="molecule type" value="Genomic_DNA"/>
</dbReference>
<dbReference type="Proteomes" id="UP000823616">
    <property type="component" value="Unassembled WGS sequence"/>
</dbReference>
<evidence type="ECO:0000256" key="1">
    <source>
        <dbReference type="ARBA" id="ARBA00010638"/>
    </source>
</evidence>
<feature type="binding site" evidence="4">
    <location>
        <position position="54"/>
    </location>
    <ligand>
        <name>substrate</name>
    </ligand>
</feature>
<sequence length="221" mass="23961">MTETGEQKAALRRRMKMLLAETEHPAGSPDPESPLFSAITGCASVFSFASVNGEPDTAVIAAFALAQGKTLLLPRINGRNLDFLPWNGRPDTLQKNRFGIPEPTGGGVCFPAAHGTPQNIRFPALVLVPGAAFSRRGERLGRGGGYYDRFLADFARAFPAETFPWKAAGYCFAEQIVGTLPVEAHDRRMDCLFLPDGSMIETENSSTARSSNFYGRNPFGD</sequence>
<evidence type="ECO:0000256" key="4">
    <source>
        <dbReference type="PIRSR" id="PIRSR006806-1"/>
    </source>
</evidence>
<feature type="binding site" evidence="4">
    <location>
        <begin position="8"/>
        <end position="12"/>
    </location>
    <ligand>
        <name>ATP</name>
        <dbReference type="ChEBI" id="CHEBI:30616"/>
    </ligand>
</feature>
<evidence type="ECO:0000313" key="6">
    <source>
        <dbReference type="EMBL" id="MBO8450919.1"/>
    </source>
</evidence>
<evidence type="ECO:0000313" key="7">
    <source>
        <dbReference type="Proteomes" id="UP000823616"/>
    </source>
</evidence>
<dbReference type="PIRSF" id="PIRSF006806">
    <property type="entry name" value="FTHF_cligase"/>
    <property type="match status" value="1"/>
</dbReference>
<name>A0A9D9ENV3_9SPIR</name>
<dbReference type="PANTHER" id="PTHR23407:SF1">
    <property type="entry name" value="5-FORMYLTETRAHYDROFOLATE CYCLO-LIGASE"/>
    <property type="match status" value="1"/>
</dbReference>
<reference evidence="6" key="2">
    <citation type="journal article" date="2021" name="PeerJ">
        <title>Extensive microbial diversity within the chicken gut microbiome revealed by metagenomics and culture.</title>
        <authorList>
            <person name="Gilroy R."/>
            <person name="Ravi A."/>
            <person name="Getino M."/>
            <person name="Pursley I."/>
            <person name="Horton D.L."/>
            <person name="Alikhan N.F."/>
            <person name="Baker D."/>
            <person name="Gharbi K."/>
            <person name="Hall N."/>
            <person name="Watson M."/>
            <person name="Adriaenssens E.M."/>
            <person name="Foster-Nyarko E."/>
            <person name="Jarju S."/>
            <person name="Secka A."/>
            <person name="Antonio M."/>
            <person name="Oren A."/>
            <person name="Chaudhuri R.R."/>
            <person name="La Ragione R."/>
            <person name="Hildebrand F."/>
            <person name="Pallen M.J."/>
        </authorList>
    </citation>
    <scope>NUCLEOTIDE SEQUENCE</scope>
    <source>
        <strain evidence="6">B3-4054</strain>
    </source>
</reference>
<dbReference type="SUPFAM" id="SSF100950">
    <property type="entry name" value="NagB/RpiA/CoA transferase-like"/>
    <property type="match status" value="1"/>
</dbReference>
<keyword evidence="3 4" id="KW-0067">ATP-binding</keyword>
<dbReference type="PANTHER" id="PTHR23407">
    <property type="entry name" value="ATPASE INHIBITOR/5-FORMYLTETRAHYDROFOLATE CYCLO-LIGASE"/>
    <property type="match status" value="1"/>
</dbReference>
<dbReference type="Pfam" id="PF01812">
    <property type="entry name" value="5-FTHF_cyc-lig"/>
    <property type="match status" value="1"/>
</dbReference>
<keyword evidence="2 4" id="KW-0547">Nucleotide-binding</keyword>
<dbReference type="GO" id="GO:0035999">
    <property type="term" value="P:tetrahydrofolate interconversion"/>
    <property type="evidence" value="ECO:0007669"/>
    <property type="project" value="TreeGrafter"/>
</dbReference>
<evidence type="ECO:0000256" key="5">
    <source>
        <dbReference type="RuleBase" id="RU361279"/>
    </source>
</evidence>
<dbReference type="GO" id="GO:0046872">
    <property type="term" value="F:metal ion binding"/>
    <property type="evidence" value="ECO:0007669"/>
    <property type="project" value="UniProtKB-KW"/>
</dbReference>
<comment type="catalytic activity">
    <reaction evidence="5">
        <text>(6S)-5-formyl-5,6,7,8-tetrahydrofolate + ATP = (6R)-5,10-methenyltetrahydrofolate + ADP + phosphate</text>
        <dbReference type="Rhea" id="RHEA:10488"/>
        <dbReference type="ChEBI" id="CHEBI:30616"/>
        <dbReference type="ChEBI" id="CHEBI:43474"/>
        <dbReference type="ChEBI" id="CHEBI:57455"/>
        <dbReference type="ChEBI" id="CHEBI:57457"/>
        <dbReference type="ChEBI" id="CHEBI:456216"/>
        <dbReference type="EC" id="6.3.3.2"/>
    </reaction>
</comment>
<comment type="cofactor">
    <cofactor evidence="5">
        <name>Mg(2+)</name>
        <dbReference type="ChEBI" id="CHEBI:18420"/>
    </cofactor>
</comment>
<dbReference type="NCBIfam" id="TIGR02727">
    <property type="entry name" value="MTHFS_bact"/>
    <property type="match status" value="1"/>
</dbReference>
<evidence type="ECO:0000256" key="3">
    <source>
        <dbReference type="ARBA" id="ARBA00022840"/>
    </source>
</evidence>
<dbReference type="GO" id="GO:0009396">
    <property type="term" value="P:folic acid-containing compound biosynthetic process"/>
    <property type="evidence" value="ECO:0007669"/>
    <property type="project" value="TreeGrafter"/>
</dbReference>
<dbReference type="GO" id="GO:0005524">
    <property type="term" value="F:ATP binding"/>
    <property type="evidence" value="ECO:0007669"/>
    <property type="project" value="UniProtKB-KW"/>
</dbReference>
<accession>A0A9D9ENV3</accession>
<dbReference type="InterPro" id="IPR037171">
    <property type="entry name" value="NagB/RpiA_transferase-like"/>
</dbReference>
<evidence type="ECO:0000256" key="2">
    <source>
        <dbReference type="ARBA" id="ARBA00022741"/>
    </source>
</evidence>
<dbReference type="Gene3D" id="3.40.50.10420">
    <property type="entry name" value="NagB/RpiA/CoA transferase-like"/>
    <property type="match status" value="1"/>
</dbReference>
<organism evidence="6 7">
    <name type="scientific">Candidatus Avitreponema avistercoris</name>
    <dbReference type="NCBI Taxonomy" id="2840705"/>
    <lineage>
        <taxon>Bacteria</taxon>
        <taxon>Pseudomonadati</taxon>
        <taxon>Spirochaetota</taxon>
        <taxon>Spirochaetia</taxon>
        <taxon>Spirochaetales</taxon>
        <taxon>Candidatus Avitreponema</taxon>
    </lineage>
</organism>
<reference evidence="6" key="1">
    <citation type="submission" date="2020-10" db="EMBL/GenBank/DDBJ databases">
        <authorList>
            <person name="Gilroy R."/>
        </authorList>
    </citation>
    <scope>NUCLEOTIDE SEQUENCE</scope>
    <source>
        <strain evidence="6">B3-4054</strain>
    </source>
</reference>
<proteinExistence type="inferred from homology"/>
<protein>
    <recommendedName>
        <fullName evidence="5">5-formyltetrahydrofolate cyclo-ligase</fullName>
        <ecNumber evidence="5">6.3.3.2</ecNumber>
    </recommendedName>
</protein>
<keyword evidence="5" id="KW-0479">Metal-binding</keyword>
<comment type="caution">
    <text evidence="6">The sequence shown here is derived from an EMBL/GenBank/DDBJ whole genome shotgun (WGS) entry which is preliminary data.</text>
</comment>
<keyword evidence="5" id="KW-0460">Magnesium</keyword>
<comment type="similarity">
    <text evidence="1 5">Belongs to the 5-formyltetrahydrofolate cyclo-ligase family.</text>
</comment>
<dbReference type="GO" id="GO:0030272">
    <property type="term" value="F:5-formyltetrahydrofolate cyclo-ligase activity"/>
    <property type="evidence" value="ECO:0007669"/>
    <property type="project" value="UniProtKB-EC"/>
</dbReference>